<accession>A0A1M5X5L3</accession>
<dbReference type="STRING" id="1121306.SAMN02745196_02005"/>
<keyword evidence="2" id="KW-1185">Reference proteome</keyword>
<reference evidence="1 2" key="1">
    <citation type="submission" date="2016-11" db="EMBL/GenBank/DDBJ databases">
        <authorList>
            <person name="Jaros S."/>
            <person name="Januszkiewicz K."/>
            <person name="Wedrychowicz H."/>
        </authorList>
    </citation>
    <scope>NUCLEOTIDE SEQUENCE [LARGE SCALE GENOMIC DNA]</scope>
    <source>
        <strain evidence="1 2">DSM 3089</strain>
    </source>
</reference>
<name>A0A1M5X5L3_9CLOT</name>
<gene>
    <name evidence="1" type="ORF">SAMN02745196_02005</name>
</gene>
<sequence length="102" mass="11970">MRIDDIDTLRIDLSNNKIQNICILDNNSIEFLLKIENEVSIVDFFGNYDLVLLPQWVETEVNDSIYRTRYINGLTELIEVKFCSISEEKYLDLLNGRDSFCL</sequence>
<dbReference type="RefSeq" id="WP_072831882.1">
    <property type="nucleotide sequence ID" value="NZ_FQXP01000007.1"/>
</dbReference>
<dbReference type="AlphaFoldDB" id="A0A1M5X5L3"/>
<dbReference type="Proteomes" id="UP000184526">
    <property type="component" value="Unassembled WGS sequence"/>
</dbReference>
<organism evidence="1 2">
    <name type="scientific">Clostridium collagenovorans DSM 3089</name>
    <dbReference type="NCBI Taxonomy" id="1121306"/>
    <lineage>
        <taxon>Bacteria</taxon>
        <taxon>Bacillati</taxon>
        <taxon>Bacillota</taxon>
        <taxon>Clostridia</taxon>
        <taxon>Eubacteriales</taxon>
        <taxon>Clostridiaceae</taxon>
        <taxon>Clostridium</taxon>
    </lineage>
</organism>
<dbReference type="EMBL" id="FQXP01000007">
    <property type="protein sequence ID" value="SHH94848.1"/>
    <property type="molecule type" value="Genomic_DNA"/>
</dbReference>
<evidence type="ECO:0000313" key="1">
    <source>
        <dbReference type="EMBL" id="SHH94848.1"/>
    </source>
</evidence>
<proteinExistence type="predicted"/>
<protein>
    <submittedName>
        <fullName evidence="1">Uncharacterized protein</fullName>
    </submittedName>
</protein>
<dbReference type="OrthoDB" id="1885865at2"/>
<evidence type="ECO:0000313" key="2">
    <source>
        <dbReference type="Proteomes" id="UP000184526"/>
    </source>
</evidence>